<dbReference type="Gene3D" id="1.20.1250.20">
    <property type="entry name" value="MFS general substrate transporter like domains"/>
    <property type="match status" value="1"/>
</dbReference>
<keyword evidence="2" id="KW-0813">Transport</keyword>
<feature type="domain" description="Major facilitator superfamily (MFS) profile" evidence="9">
    <location>
        <begin position="16"/>
        <end position="450"/>
    </location>
</feature>
<organism evidence="10 11">
    <name type="scientific">Phyllotreta striolata</name>
    <name type="common">Striped flea beetle</name>
    <name type="synonym">Crioceris striolata</name>
    <dbReference type="NCBI Taxonomy" id="444603"/>
    <lineage>
        <taxon>Eukaryota</taxon>
        <taxon>Metazoa</taxon>
        <taxon>Ecdysozoa</taxon>
        <taxon>Arthropoda</taxon>
        <taxon>Hexapoda</taxon>
        <taxon>Insecta</taxon>
        <taxon>Pterygota</taxon>
        <taxon>Neoptera</taxon>
        <taxon>Endopterygota</taxon>
        <taxon>Coleoptera</taxon>
        <taxon>Polyphaga</taxon>
        <taxon>Cucujiformia</taxon>
        <taxon>Chrysomeloidea</taxon>
        <taxon>Chrysomelidae</taxon>
        <taxon>Galerucinae</taxon>
        <taxon>Alticini</taxon>
        <taxon>Phyllotreta</taxon>
    </lineage>
</organism>
<feature type="transmembrane region" description="Helical" evidence="8">
    <location>
        <begin position="257"/>
        <end position="286"/>
    </location>
</feature>
<evidence type="ECO:0000313" key="10">
    <source>
        <dbReference type="EMBL" id="CAG9861688.1"/>
    </source>
</evidence>
<dbReference type="EMBL" id="OU900097">
    <property type="protein sequence ID" value="CAG9861688.1"/>
    <property type="molecule type" value="Genomic_DNA"/>
</dbReference>
<keyword evidence="4" id="KW-0762">Sugar transport</keyword>
<dbReference type="InterPro" id="IPR036259">
    <property type="entry name" value="MFS_trans_sf"/>
</dbReference>
<reference evidence="10" key="1">
    <citation type="submission" date="2022-01" db="EMBL/GenBank/DDBJ databases">
        <authorList>
            <person name="King R."/>
        </authorList>
    </citation>
    <scope>NUCLEOTIDE SEQUENCE</scope>
</reference>
<dbReference type="AlphaFoldDB" id="A0A9N9XTS1"/>
<dbReference type="PANTHER" id="PTHR48021">
    <property type="match status" value="1"/>
</dbReference>
<keyword evidence="7 8" id="KW-0472">Membrane</keyword>
<evidence type="ECO:0000256" key="4">
    <source>
        <dbReference type="ARBA" id="ARBA00022597"/>
    </source>
</evidence>
<proteinExistence type="predicted"/>
<dbReference type="SUPFAM" id="SSF103473">
    <property type="entry name" value="MFS general substrate transporter"/>
    <property type="match status" value="1"/>
</dbReference>
<dbReference type="Proteomes" id="UP001153712">
    <property type="component" value="Chromosome 4"/>
</dbReference>
<keyword evidence="3" id="KW-1003">Cell membrane</keyword>
<evidence type="ECO:0000259" key="9">
    <source>
        <dbReference type="PROSITE" id="PS50850"/>
    </source>
</evidence>
<feature type="transmembrane region" description="Helical" evidence="8">
    <location>
        <begin position="325"/>
        <end position="346"/>
    </location>
</feature>
<dbReference type="Pfam" id="PF00083">
    <property type="entry name" value="Sugar_tr"/>
    <property type="match status" value="1"/>
</dbReference>
<feature type="transmembrane region" description="Helical" evidence="8">
    <location>
        <begin position="175"/>
        <end position="196"/>
    </location>
</feature>
<protein>
    <recommendedName>
        <fullName evidence="9">Major facilitator superfamily (MFS) profile domain-containing protein</fullName>
    </recommendedName>
</protein>
<dbReference type="GO" id="GO:0022857">
    <property type="term" value="F:transmembrane transporter activity"/>
    <property type="evidence" value="ECO:0007669"/>
    <property type="project" value="InterPro"/>
</dbReference>
<gene>
    <name evidence="10" type="ORF">PHYEVI_LOCUS8019</name>
</gene>
<dbReference type="FunFam" id="1.20.1250.20:FF:000218">
    <property type="entry name" value="facilitated trehalose transporter Tret1"/>
    <property type="match status" value="1"/>
</dbReference>
<accession>A0A9N9XTS1</accession>
<feature type="transmembrane region" description="Helical" evidence="8">
    <location>
        <begin position="64"/>
        <end position="82"/>
    </location>
</feature>
<dbReference type="InterPro" id="IPR050549">
    <property type="entry name" value="MFS_Trehalose_Transporter"/>
</dbReference>
<feature type="transmembrane region" description="Helical" evidence="8">
    <location>
        <begin position="94"/>
        <end position="114"/>
    </location>
</feature>
<dbReference type="InterPro" id="IPR005829">
    <property type="entry name" value="Sugar_transporter_CS"/>
</dbReference>
<comment type="subcellular location">
    <subcellularLocation>
        <location evidence="1">Cell membrane</location>
        <topology evidence="1">Multi-pass membrane protein</topology>
    </subcellularLocation>
</comment>
<dbReference type="GO" id="GO:0005886">
    <property type="term" value="C:plasma membrane"/>
    <property type="evidence" value="ECO:0007669"/>
    <property type="project" value="UniProtKB-SubCell"/>
</dbReference>
<evidence type="ECO:0000256" key="5">
    <source>
        <dbReference type="ARBA" id="ARBA00022692"/>
    </source>
</evidence>
<keyword evidence="11" id="KW-1185">Reference proteome</keyword>
<keyword evidence="5 8" id="KW-0812">Transmembrane</keyword>
<feature type="transmembrane region" description="Helical" evidence="8">
    <location>
        <begin position="120"/>
        <end position="139"/>
    </location>
</feature>
<dbReference type="InterPro" id="IPR005828">
    <property type="entry name" value="MFS_sugar_transport-like"/>
</dbReference>
<feature type="transmembrane region" description="Helical" evidence="8">
    <location>
        <begin position="428"/>
        <end position="446"/>
    </location>
</feature>
<dbReference type="OrthoDB" id="4142200at2759"/>
<evidence type="ECO:0000256" key="8">
    <source>
        <dbReference type="SAM" id="Phobius"/>
    </source>
</evidence>
<evidence type="ECO:0000256" key="2">
    <source>
        <dbReference type="ARBA" id="ARBA00022448"/>
    </source>
</evidence>
<feature type="transmembrane region" description="Helical" evidence="8">
    <location>
        <begin position="358"/>
        <end position="384"/>
    </location>
</feature>
<feature type="transmembrane region" description="Helical" evidence="8">
    <location>
        <begin position="396"/>
        <end position="416"/>
    </location>
</feature>
<evidence type="ECO:0000256" key="6">
    <source>
        <dbReference type="ARBA" id="ARBA00022989"/>
    </source>
</evidence>
<evidence type="ECO:0000313" key="11">
    <source>
        <dbReference type="Proteomes" id="UP001153712"/>
    </source>
</evidence>
<keyword evidence="6 8" id="KW-1133">Transmembrane helix</keyword>
<dbReference type="PROSITE" id="PS50850">
    <property type="entry name" value="MFS"/>
    <property type="match status" value="1"/>
</dbReference>
<dbReference type="InterPro" id="IPR020846">
    <property type="entry name" value="MFS_dom"/>
</dbReference>
<name>A0A9N9XTS1_PHYSR</name>
<feature type="transmembrane region" description="Helical" evidence="8">
    <location>
        <begin position="298"/>
        <end position="318"/>
    </location>
</feature>
<evidence type="ECO:0000256" key="7">
    <source>
        <dbReference type="ARBA" id="ARBA00023136"/>
    </source>
</evidence>
<dbReference type="PROSITE" id="PS00216">
    <property type="entry name" value="SUGAR_TRANSPORT_1"/>
    <property type="match status" value="1"/>
</dbReference>
<sequence>MEEERPKISKKRDTLFVYFCVISGHLLTVSLGASMAWTSPVLTKLNSNNTDINPLGRPITTVEISMLAGIPSFTNTLGLLLMPKFSDLIGRKSYLLFCGVVMLLSGVGLSFSSASITLMIIARCLFSFTGAYTVMAIYVAEITEDHNRGRFGCYLGIFHQLGHLFGYLVGPFFSIKYFSLIMTAPALIFVVVFLMAPETPIYLLIRGKESDCKDSLRKLRRYKSDEEIELELKNMKENLGTERKGKVVDLFKKRENILALIFSLLALLIKFSSGVTVIFTFLAPFFDEAGTSLSGDMVAILIAVFKITFFIISSFAIEKFGRRKLILISSGGTVLPLFFIGIYFYLQSIDSSLLPHLQWLPLTGLILTVCFFGIGLGPIPQVLIAELPPAELRAALTALVHSTGNVVTFALTSLYPLVSEMYGNQWCVWWFSLNCAVGAILMYFFLPETKGKSFDEIQEMLKNYSELKIQ</sequence>
<feature type="transmembrane region" description="Helical" evidence="8">
    <location>
        <begin position="15"/>
        <end position="37"/>
    </location>
</feature>
<dbReference type="PANTHER" id="PTHR48021:SF47">
    <property type="entry name" value="GH17672P"/>
    <property type="match status" value="1"/>
</dbReference>
<evidence type="ECO:0000256" key="1">
    <source>
        <dbReference type="ARBA" id="ARBA00004651"/>
    </source>
</evidence>
<evidence type="ECO:0000256" key="3">
    <source>
        <dbReference type="ARBA" id="ARBA00022475"/>
    </source>
</evidence>
<feature type="transmembrane region" description="Helical" evidence="8">
    <location>
        <begin position="151"/>
        <end position="169"/>
    </location>
</feature>